<dbReference type="Pfam" id="PF00078">
    <property type="entry name" value="RVT_1"/>
    <property type="match status" value="1"/>
</dbReference>
<comment type="caution">
    <text evidence="3">The sequence shown here is derived from an EMBL/GenBank/DDBJ whole genome shotgun (WGS) entry which is preliminary data.</text>
</comment>
<keyword evidence="4" id="KW-1185">Reference proteome</keyword>
<keyword evidence="3" id="KW-0695">RNA-directed DNA polymerase</keyword>
<dbReference type="RefSeq" id="WP_408091343.1">
    <property type="nucleotide sequence ID" value="NZ_JBELPY010000009.1"/>
</dbReference>
<comment type="similarity">
    <text evidence="1">Belongs to the bacterial reverse transcriptase family.</text>
</comment>
<dbReference type="GO" id="GO:0003964">
    <property type="term" value="F:RNA-directed DNA polymerase activity"/>
    <property type="evidence" value="ECO:0007669"/>
    <property type="project" value="UniProtKB-KW"/>
</dbReference>
<dbReference type="SUPFAM" id="SSF56672">
    <property type="entry name" value="DNA/RNA polymerases"/>
    <property type="match status" value="1"/>
</dbReference>
<gene>
    <name evidence="3" type="ORF">ABS765_13355</name>
</gene>
<dbReference type="CDD" id="cd01651">
    <property type="entry name" value="RT_G2_intron"/>
    <property type="match status" value="1"/>
</dbReference>
<dbReference type="PROSITE" id="PS50878">
    <property type="entry name" value="RT_POL"/>
    <property type="match status" value="1"/>
</dbReference>
<evidence type="ECO:0000313" key="3">
    <source>
        <dbReference type="EMBL" id="MFL9835011.1"/>
    </source>
</evidence>
<dbReference type="InterPro" id="IPR000477">
    <property type="entry name" value="RT_dom"/>
</dbReference>
<dbReference type="Proteomes" id="UP001629058">
    <property type="component" value="Unassembled WGS sequence"/>
</dbReference>
<feature type="domain" description="Reverse transcriptase" evidence="2">
    <location>
        <begin position="1"/>
        <end position="267"/>
    </location>
</feature>
<organism evidence="3 4">
    <name type="scientific">Chryseobacterium terrae</name>
    <dbReference type="NCBI Taxonomy" id="3163299"/>
    <lineage>
        <taxon>Bacteria</taxon>
        <taxon>Pseudomonadati</taxon>
        <taxon>Bacteroidota</taxon>
        <taxon>Flavobacteriia</taxon>
        <taxon>Flavobacteriales</taxon>
        <taxon>Weeksellaceae</taxon>
        <taxon>Chryseobacterium group</taxon>
        <taxon>Chryseobacterium</taxon>
    </lineage>
</organism>
<proteinExistence type="inferred from homology"/>
<accession>A0ABW8Y493</accession>
<evidence type="ECO:0000259" key="2">
    <source>
        <dbReference type="PROSITE" id="PS50878"/>
    </source>
</evidence>
<dbReference type="PANTHER" id="PTHR34047">
    <property type="entry name" value="NUCLEAR INTRON MATURASE 1, MITOCHONDRIAL-RELATED"/>
    <property type="match status" value="1"/>
</dbReference>
<dbReference type="InterPro" id="IPR043502">
    <property type="entry name" value="DNA/RNA_pol_sf"/>
</dbReference>
<reference evidence="3 4" key="1">
    <citation type="submission" date="2024-06" db="EMBL/GenBank/DDBJ databases">
        <authorList>
            <person name="Kaempfer P."/>
            <person name="Viver T."/>
        </authorList>
    </citation>
    <scope>NUCLEOTIDE SEQUENCE [LARGE SCALE GENOMIC DNA]</scope>
    <source>
        <strain evidence="3 4">ST-37</strain>
    </source>
</reference>
<evidence type="ECO:0000256" key="1">
    <source>
        <dbReference type="ARBA" id="ARBA00034120"/>
    </source>
</evidence>
<protein>
    <submittedName>
        <fullName evidence="3">Reverse transcriptase/maturase family protein</fullName>
    </submittedName>
</protein>
<evidence type="ECO:0000313" key="4">
    <source>
        <dbReference type="Proteomes" id="UP001629058"/>
    </source>
</evidence>
<dbReference type="InterPro" id="IPR051083">
    <property type="entry name" value="GrpII_Intron_Splice-Mob/Def"/>
</dbReference>
<dbReference type="EMBL" id="JBELPY010000009">
    <property type="protein sequence ID" value="MFL9835011.1"/>
    <property type="molecule type" value="Genomic_DNA"/>
</dbReference>
<dbReference type="PANTHER" id="PTHR34047:SF8">
    <property type="entry name" value="PROTEIN YKFC"/>
    <property type="match status" value="1"/>
</dbReference>
<name>A0ABW8Y493_9FLAO</name>
<sequence>MKRKNNLFKKIVTIENLMIADSKAQKNKSKQYGVKLHNNKKEQNILKLYDMLISKTYKTSTYNIFKVFEPKERDVYQLPYFPDRICHHAIMNVLEPIFVSVFTADSYSCIKGRGIHKASFNLRKALRCKNETQYCLKLDIQKFYPSIDHDVLKSLLRKKFKDSDLLKLLDEIIESAPGLPIGNYLSQYLANFYLTYFDHWIKEVLKIKFYFRYADDMVILHHDKNFLHEIYSQIKAYLSENLNLEIKNNWQVFPINKRGIDFVGYVHYHGYVLLRKSIKKRFAKMLKNKPRKESIASYNGWLKHCNSKNLMNKLMKDVQL</sequence>
<keyword evidence="3" id="KW-0548">Nucleotidyltransferase</keyword>
<keyword evidence="3" id="KW-0808">Transferase</keyword>